<keyword evidence="3" id="KW-0732">Signal</keyword>
<dbReference type="PANTHER" id="PTHR34820">
    <property type="entry name" value="INNER MEMBRANE PROTEIN YEBZ"/>
    <property type="match status" value="1"/>
</dbReference>
<gene>
    <name evidence="7" type="ORF">FB476_0921</name>
</gene>
<dbReference type="EMBL" id="VFPU01000001">
    <property type="protein sequence ID" value="TQM96065.1"/>
    <property type="molecule type" value="Genomic_DNA"/>
</dbReference>
<feature type="transmembrane region" description="Helical" evidence="5">
    <location>
        <begin position="166"/>
        <end position="185"/>
    </location>
</feature>
<evidence type="ECO:0000259" key="6">
    <source>
        <dbReference type="Pfam" id="PF04234"/>
    </source>
</evidence>
<evidence type="ECO:0000313" key="8">
    <source>
        <dbReference type="Proteomes" id="UP000315133"/>
    </source>
</evidence>
<dbReference type="Proteomes" id="UP000315133">
    <property type="component" value="Unassembled WGS sequence"/>
</dbReference>
<sequence>MTSWSAHQSRPALVAGWGRTLGPVVAVLVLVLLTWWAPAGSAHDRLLSSEPDQGQVLETVPEAIELTFSDVPVPLGSQVVVEGPDGRDWATGDLQVVDTVVHQPVDPAAPAGDYTVRWRVTSSDGHPITGTVEFSTRSGGAPSGAADQGVTVGAVDAEPGGGGPRLVVAGAAVLVVLAGAVALVLRSRARA</sequence>
<keyword evidence="2" id="KW-0479">Metal-binding</keyword>
<keyword evidence="4" id="KW-0186">Copper</keyword>
<evidence type="ECO:0000256" key="1">
    <source>
        <dbReference type="ARBA" id="ARBA00004196"/>
    </source>
</evidence>
<dbReference type="GO" id="GO:0046688">
    <property type="term" value="P:response to copper ion"/>
    <property type="evidence" value="ECO:0007669"/>
    <property type="project" value="InterPro"/>
</dbReference>
<evidence type="ECO:0000256" key="5">
    <source>
        <dbReference type="SAM" id="Phobius"/>
    </source>
</evidence>
<reference evidence="7 8" key="1">
    <citation type="submission" date="2019-06" db="EMBL/GenBank/DDBJ databases">
        <title>Sequencing the genomes of 1000 actinobacteria strains.</title>
        <authorList>
            <person name="Klenk H.-P."/>
        </authorList>
    </citation>
    <scope>NUCLEOTIDE SEQUENCE [LARGE SCALE GENOMIC DNA]</scope>
    <source>
        <strain evidence="7 8">DSM 12362</strain>
    </source>
</reference>
<dbReference type="GO" id="GO:0030313">
    <property type="term" value="C:cell envelope"/>
    <property type="evidence" value="ECO:0007669"/>
    <property type="project" value="UniProtKB-SubCell"/>
</dbReference>
<proteinExistence type="predicted"/>
<keyword evidence="5" id="KW-0812">Transmembrane</keyword>
<dbReference type="Pfam" id="PF04234">
    <property type="entry name" value="CopC"/>
    <property type="match status" value="1"/>
</dbReference>
<organism evidence="7 8">
    <name type="scientific">Ornithinimicrobium humiphilum</name>
    <dbReference type="NCBI Taxonomy" id="125288"/>
    <lineage>
        <taxon>Bacteria</taxon>
        <taxon>Bacillati</taxon>
        <taxon>Actinomycetota</taxon>
        <taxon>Actinomycetes</taxon>
        <taxon>Micrococcales</taxon>
        <taxon>Ornithinimicrobiaceae</taxon>
        <taxon>Ornithinimicrobium</taxon>
    </lineage>
</organism>
<keyword evidence="5" id="KW-1133">Transmembrane helix</keyword>
<evidence type="ECO:0000313" key="7">
    <source>
        <dbReference type="EMBL" id="TQM96065.1"/>
    </source>
</evidence>
<dbReference type="AlphaFoldDB" id="A0A543KLU9"/>
<dbReference type="SUPFAM" id="SSF81296">
    <property type="entry name" value="E set domains"/>
    <property type="match status" value="1"/>
</dbReference>
<keyword evidence="5" id="KW-0472">Membrane</keyword>
<dbReference type="OrthoDB" id="5242236at2"/>
<evidence type="ECO:0000256" key="3">
    <source>
        <dbReference type="ARBA" id="ARBA00022729"/>
    </source>
</evidence>
<protein>
    <recommendedName>
        <fullName evidence="6">CopC domain-containing protein</fullName>
    </recommendedName>
</protein>
<dbReference type="RefSeq" id="WP_141817731.1">
    <property type="nucleotide sequence ID" value="NZ_BAAAIL010000003.1"/>
</dbReference>
<dbReference type="InterPro" id="IPR014755">
    <property type="entry name" value="Cu-Rt/internalin_Ig-like"/>
</dbReference>
<name>A0A543KLU9_9MICO</name>
<dbReference type="GO" id="GO:0042597">
    <property type="term" value="C:periplasmic space"/>
    <property type="evidence" value="ECO:0007669"/>
    <property type="project" value="InterPro"/>
</dbReference>
<dbReference type="GO" id="GO:0005507">
    <property type="term" value="F:copper ion binding"/>
    <property type="evidence" value="ECO:0007669"/>
    <property type="project" value="InterPro"/>
</dbReference>
<dbReference type="PANTHER" id="PTHR34820:SF4">
    <property type="entry name" value="INNER MEMBRANE PROTEIN YEBZ"/>
    <property type="match status" value="1"/>
</dbReference>
<dbReference type="InterPro" id="IPR007348">
    <property type="entry name" value="CopC_dom"/>
</dbReference>
<accession>A0A543KLU9</accession>
<feature type="transmembrane region" description="Helical" evidence="5">
    <location>
        <begin position="12"/>
        <end position="37"/>
    </location>
</feature>
<comment type="caution">
    <text evidence="7">The sequence shown here is derived from an EMBL/GenBank/DDBJ whole genome shotgun (WGS) entry which is preliminary data.</text>
</comment>
<feature type="domain" description="CopC" evidence="6">
    <location>
        <begin position="43"/>
        <end position="135"/>
    </location>
</feature>
<dbReference type="InterPro" id="IPR014756">
    <property type="entry name" value="Ig_E-set"/>
</dbReference>
<dbReference type="GO" id="GO:0005886">
    <property type="term" value="C:plasma membrane"/>
    <property type="evidence" value="ECO:0007669"/>
    <property type="project" value="TreeGrafter"/>
</dbReference>
<comment type="subcellular location">
    <subcellularLocation>
        <location evidence="1">Cell envelope</location>
    </subcellularLocation>
</comment>
<dbReference type="GO" id="GO:0006825">
    <property type="term" value="P:copper ion transport"/>
    <property type="evidence" value="ECO:0007669"/>
    <property type="project" value="InterPro"/>
</dbReference>
<keyword evidence="8" id="KW-1185">Reference proteome</keyword>
<dbReference type="Gene3D" id="2.60.40.1220">
    <property type="match status" value="1"/>
</dbReference>
<evidence type="ECO:0000256" key="4">
    <source>
        <dbReference type="ARBA" id="ARBA00023008"/>
    </source>
</evidence>
<dbReference type="InterPro" id="IPR032694">
    <property type="entry name" value="CopC/D"/>
</dbReference>
<evidence type="ECO:0000256" key="2">
    <source>
        <dbReference type="ARBA" id="ARBA00022723"/>
    </source>
</evidence>